<reference evidence="8" key="1">
    <citation type="submission" date="2017-09" db="EMBL/GenBank/DDBJ databases">
        <title>Depth-based differentiation of microbial function through sediment-hosted aquifers and enrichment of novel symbionts in the deep terrestrial subsurface.</title>
        <authorList>
            <person name="Probst A.J."/>
            <person name="Ladd B."/>
            <person name="Jarett J.K."/>
            <person name="Geller-Mcgrath D.E."/>
            <person name="Sieber C.M.K."/>
            <person name="Emerson J.B."/>
            <person name="Anantharaman K."/>
            <person name="Thomas B.C."/>
            <person name="Malmstrom R."/>
            <person name="Stieglmeier M."/>
            <person name="Klingl A."/>
            <person name="Woyke T."/>
            <person name="Ryan C.M."/>
            <person name="Banfield J.F."/>
        </authorList>
    </citation>
    <scope>NUCLEOTIDE SEQUENCE [LARGE SCALE GENOMIC DNA]</scope>
</reference>
<protein>
    <recommendedName>
        <fullName evidence="6">Ribonuclease P protein component</fullName>
        <shortName evidence="6">RNase P protein</shortName>
        <shortName evidence="6">RNaseP protein</shortName>
        <ecNumber evidence="6">3.1.26.5</ecNumber>
    </recommendedName>
    <alternativeName>
        <fullName evidence="6">Protein C5</fullName>
    </alternativeName>
</protein>
<comment type="function">
    <text evidence="6">RNaseP catalyzes the removal of the 5'-leader sequence from pre-tRNA to produce the mature 5'-terminus. It can also cleave other RNA substrates such as 4.5S RNA. The protein component plays an auxiliary but essential role in vivo by binding to the 5'-leader sequence and broadening the substrate specificity of the ribozyme.</text>
</comment>
<keyword evidence="1 6" id="KW-0819">tRNA processing</keyword>
<dbReference type="Pfam" id="PF00825">
    <property type="entry name" value="Ribonuclease_P"/>
    <property type="match status" value="1"/>
</dbReference>
<dbReference type="GO" id="GO:0004526">
    <property type="term" value="F:ribonuclease P activity"/>
    <property type="evidence" value="ECO:0007669"/>
    <property type="project" value="UniProtKB-UniRule"/>
</dbReference>
<dbReference type="InterPro" id="IPR014721">
    <property type="entry name" value="Ribsml_uS5_D2-typ_fold_subgr"/>
</dbReference>
<dbReference type="InterPro" id="IPR020568">
    <property type="entry name" value="Ribosomal_Su5_D2-typ_SF"/>
</dbReference>
<evidence type="ECO:0000256" key="2">
    <source>
        <dbReference type="ARBA" id="ARBA00022722"/>
    </source>
</evidence>
<dbReference type="HAMAP" id="MF_00227">
    <property type="entry name" value="RNase_P"/>
    <property type="match status" value="1"/>
</dbReference>
<keyword evidence="4 6" id="KW-0378">Hydrolase</keyword>
<comment type="similarity">
    <text evidence="6">Belongs to the RnpA family.</text>
</comment>
<organism evidence="7 8">
    <name type="scientific">candidate division WWE3 bacterium CG_4_9_14_3_um_filter_34_6</name>
    <dbReference type="NCBI Taxonomy" id="1975079"/>
    <lineage>
        <taxon>Bacteria</taxon>
        <taxon>Katanobacteria</taxon>
    </lineage>
</organism>
<dbReference type="GO" id="GO:0001682">
    <property type="term" value="P:tRNA 5'-leader removal"/>
    <property type="evidence" value="ECO:0007669"/>
    <property type="project" value="UniProtKB-UniRule"/>
</dbReference>
<evidence type="ECO:0000256" key="6">
    <source>
        <dbReference type="HAMAP-Rule" id="MF_00227"/>
    </source>
</evidence>
<dbReference type="AlphaFoldDB" id="A0A2M7X2R6"/>
<comment type="subunit">
    <text evidence="6">Consists of a catalytic RNA component (M1 or rnpB) and a protein subunit.</text>
</comment>
<dbReference type="GO" id="GO:0042781">
    <property type="term" value="F:3'-tRNA processing endoribonuclease activity"/>
    <property type="evidence" value="ECO:0007669"/>
    <property type="project" value="TreeGrafter"/>
</dbReference>
<evidence type="ECO:0000256" key="1">
    <source>
        <dbReference type="ARBA" id="ARBA00022694"/>
    </source>
</evidence>
<dbReference type="EC" id="3.1.26.5" evidence="6"/>
<keyword evidence="5 6" id="KW-0694">RNA-binding</keyword>
<dbReference type="GO" id="GO:0030677">
    <property type="term" value="C:ribonuclease P complex"/>
    <property type="evidence" value="ECO:0007669"/>
    <property type="project" value="TreeGrafter"/>
</dbReference>
<dbReference type="PANTHER" id="PTHR33992:SF1">
    <property type="entry name" value="RIBONUCLEASE P PROTEIN COMPONENT"/>
    <property type="match status" value="1"/>
</dbReference>
<dbReference type="Proteomes" id="UP000230683">
    <property type="component" value="Unassembled WGS sequence"/>
</dbReference>
<proteinExistence type="inferred from homology"/>
<dbReference type="Gene3D" id="3.30.230.10">
    <property type="match status" value="1"/>
</dbReference>
<evidence type="ECO:0000256" key="3">
    <source>
        <dbReference type="ARBA" id="ARBA00022759"/>
    </source>
</evidence>
<evidence type="ECO:0000256" key="4">
    <source>
        <dbReference type="ARBA" id="ARBA00022801"/>
    </source>
</evidence>
<name>A0A2M7X2R6_UNCKA</name>
<evidence type="ECO:0000313" key="8">
    <source>
        <dbReference type="Proteomes" id="UP000230683"/>
    </source>
</evidence>
<dbReference type="EMBL" id="PFWY01000097">
    <property type="protein sequence ID" value="PJA40450.1"/>
    <property type="molecule type" value="Genomic_DNA"/>
</dbReference>
<dbReference type="InterPro" id="IPR000100">
    <property type="entry name" value="RNase_P"/>
</dbReference>
<keyword evidence="3 6" id="KW-0255">Endonuclease</keyword>
<accession>A0A2M7X2R6</accession>
<dbReference type="SUPFAM" id="SSF54211">
    <property type="entry name" value="Ribosomal protein S5 domain 2-like"/>
    <property type="match status" value="1"/>
</dbReference>
<comment type="catalytic activity">
    <reaction evidence="6">
        <text>Endonucleolytic cleavage of RNA, removing 5'-extranucleotides from tRNA precursor.</text>
        <dbReference type="EC" id="3.1.26.5"/>
    </reaction>
</comment>
<sequence>MYSRKYSLKTRYNFRKTLSFGQTYKSFSLIIKYSKSDTLKFGIITSNRFSKRAVDQNRVRRLISEAIRINIGKFPQNFTFIFIPKKTILEDVKLGDNVKNNGLSKKIFAEIDTFLSKMVFD</sequence>
<keyword evidence="2 6" id="KW-0540">Nuclease</keyword>
<gene>
    <name evidence="6" type="primary">rnpA</name>
    <name evidence="7" type="ORF">CO178_02135</name>
</gene>
<dbReference type="PANTHER" id="PTHR33992">
    <property type="entry name" value="RIBONUCLEASE P PROTEIN COMPONENT"/>
    <property type="match status" value="1"/>
</dbReference>
<dbReference type="GO" id="GO:0000049">
    <property type="term" value="F:tRNA binding"/>
    <property type="evidence" value="ECO:0007669"/>
    <property type="project" value="UniProtKB-UniRule"/>
</dbReference>
<comment type="caution">
    <text evidence="7">The sequence shown here is derived from an EMBL/GenBank/DDBJ whole genome shotgun (WGS) entry which is preliminary data.</text>
</comment>
<evidence type="ECO:0000256" key="5">
    <source>
        <dbReference type="ARBA" id="ARBA00022884"/>
    </source>
</evidence>
<evidence type="ECO:0000313" key="7">
    <source>
        <dbReference type="EMBL" id="PJA40450.1"/>
    </source>
</evidence>